<feature type="domain" description="Photolyase/cryptochrome alpha/beta" evidence="9">
    <location>
        <begin position="3"/>
        <end position="133"/>
    </location>
</feature>
<dbReference type="InterPro" id="IPR018394">
    <property type="entry name" value="DNA_photolyase_1_CS_C"/>
</dbReference>
<dbReference type="InterPro" id="IPR014729">
    <property type="entry name" value="Rossmann-like_a/b/a_fold"/>
</dbReference>
<dbReference type="GO" id="GO:0003677">
    <property type="term" value="F:DNA binding"/>
    <property type="evidence" value="ECO:0007669"/>
    <property type="project" value="TreeGrafter"/>
</dbReference>
<dbReference type="Pfam" id="PF03441">
    <property type="entry name" value="FAD_binding_7"/>
    <property type="match status" value="1"/>
</dbReference>
<evidence type="ECO:0000313" key="10">
    <source>
        <dbReference type="EMBL" id="KYN81568.1"/>
    </source>
</evidence>
<evidence type="ECO:0000256" key="5">
    <source>
        <dbReference type="ARBA" id="ARBA00022991"/>
    </source>
</evidence>
<dbReference type="GO" id="GO:0071949">
    <property type="term" value="F:FAD binding"/>
    <property type="evidence" value="ECO:0007669"/>
    <property type="project" value="TreeGrafter"/>
</dbReference>
<dbReference type="Proteomes" id="UP000075346">
    <property type="component" value="Unassembled WGS sequence"/>
</dbReference>
<sequence>MEKINLVWLKRDLRLTDHAPLQAALASGRPTLLLYLFEPMLLGDAHYSERHWRFVWQSLQAINRDLAQSKGEVLIVTSDWQTCFARIAERYAIETIYSHQEVGLACTFQRDLALAQWCQQHDIIWHEFPYAAVIRGAQTRKNWDEHWQQVMRSPCCDPDLTRANWLKLDAATLGLRSDIPATWQSKQAGIQTGGSDMAWATLEDFFARRGREYYRSISSPSLARHACSRMSPYLAWGNISLREMYQTLLKHWSVAGFRRSLIALSSRLHWHCHFIQKFESECEMEFRCVNRAYDSLLQQSSEAPAAQLAAWQTGHTGIPLVDACMRCLIQTGYLNFRMRAMLVSVLTHHMNVDWRAGVTYLAQLFLDFEPGIHYPQFQMQAGVTGTNTIRIYNPTKQAQEHDSEGRFIHKWIPELAQVPVPLLFEPWLMTPLEAQMYQVPLESPYLNPVVDLQASAKQARDRLWQWQKLPAVQAEAMRILARHVRQAKPRTSPRQTKLAKPRKLC</sequence>
<dbReference type="Pfam" id="PF00875">
    <property type="entry name" value="DNA_photolyase"/>
    <property type="match status" value="1"/>
</dbReference>
<dbReference type="InterPro" id="IPR036155">
    <property type="entry name" value="Crypto/Photolyase_N_sf"/>
</dbReference>
<comment type="cofactor">
    <cofactor evidence="6">
        <name>FAD</name>
        <dbReference type="ChEBI" id="CHEBI:57692"/>
    </cofactor>
    <text evidence="6">Binds 1 FAD per subunit.</text>
</comment>
<evidence type="ECO:0000256" key="6">
    <source>
        <dbReference type="PIRSR" id="PIRSR602081-1"/>
    </source>
</evidence>
<comment type="caution">
    <text evidence="10">The sequence shown here is derived from an EMBL/GenBank/DDBJ whole genome shotgun (WGS) entry which is preliminary data.</text>
</comment>
<evidence type="ECO:0000256" key="4">
    <source>
        <dbReference type="ARBA" id="ARBA00022827"/>
    </source>
</evidence>
<name>A0A151KT82_9VIBR</name>
<dbReference type="InterPro" id="IPR005101">
    <property type="entry name" value="Cryptochr/Photolyase_FAD-bd"/>
</dbReference>
<gene>
    <name evidence="10" type="ORF">ATY37_07690</name>
</gene>
<keyword evidence="4 6" id="KW-0274">FAD</keyword>
<comment type="cofactor">
    <cofactor evidence="1">
        <name>(6R)-5,10-methylene-5,6,7,8-tetrahydrofolate</name>
        <dbReference type="ChEBI" id="CHEBI:15636"/>
    </cofactor>
</comment>
<dbReference type="AlphaFoldDB" id="A0A151KT82"/>
<dbReference type="PROSITE" id="PS51645">
    <property type="entry name" value="PHR_CRY_ALPHA_BETA"/>
    <property type="match status" value="1"/>
</dbReference>
<dbReference type="SUPFAM" id="SSF48173">
    <property type="entry name" value="Cryptochrome/photolyase FAD-binding domain"/>
    <property type="match status" value="1"/>
</dbReference>
<feature type="binding site" evidence="6">
    <location>
        <position position="213"/>
    </location>
    <ligand>
        <name>FAD</name>
        <dbReference type="ChEBI" id="CHEBI:57692"/>
    </ligand>
</feature>
<keyword evidence="5 7" id="KW-0157">Chromophore</keyword>
<dbReference type="GO" id="GO:0006139">
    <property type="term" value="P:nucleobase-containing compound metabolic process"/>
    <property type="evidence" value="ECO:0007669"/>
    <property type="project" value="UniProtKB-ARBA"/>
</dbReference>
<dbReference type="GO" id="GO:0003904">
    <property type="term" value="F:deoxyribodipyrimidine photo-lyase activity"/>
    <property type="evidence" value="ECO:0007669"/>
    <property type="project" value="TreeGrafter"/>
</dbReference>
<dbReference type="Gene3D" id="1.25.40.80">
    <property type="match status" value="1"/>
</dbReference>
<dbReference type="GO" id="GO:0006950">
    <property type="term" value="P:response to stress"/>
    <property type="evidence" value="ECO:0007669"/>
    <property type="project" value="UniProtKB-ARBA"/>
</dbReference>
<evidence type="ECO:0000256" key="7">
    <source>
        <dbReference type="RuleBase" id="RU004182"/>
    </source>
</evidence>
<dbReference type="Gene3D" id="1.10.579.10">
    <property type="entry name" value="DNA Cyclobutane Dipyrimidine Photolyase, subunit A, domain 3"/>
    <property type="match status" value="1"/>
</dbReference>
<dbReference type="PRINTS" id="PR00147">
    <property type="entry name" value="DNAPHOTLYASE"/>
</dbReference>
<dbReference type="EMBL" id="LOBR01000112">
    <property type="protein sequence ID" value="KYN81568.1"/>
    <property type="molecule type" value="Genomic_DNA"/>
</dbReference>
<evidence type="ECO:0000256" key="3">
    <source>
        <dbReference type="ARBA" id="ARBA00022630"/>
    </source>
</evidence>
<evidence type="ECO:0000259" key="9">
    <source>
        <dbReference type="PROSITE" id="PS51645"/>
    </source>
</evidence>
<dbReference type="PANTHER" id="PTHR11455">
    <property type="entry name" value="CRYPTOCHROME"/>
    <property type="match status" value="1"/>
</dbReference>
<protein>
    <submittedName>
        <fullName evidence="10">FAD-binding protein</fullName>
    </submittedName>
</protein>
<evidence type="ECO:0000313" key="11">
    <source>
        <dbReference type="Proteomes" id="UP000075346"/>
    </source>
</evidence>
<dbReference type="SUPFAM" id="SSF52425">
    <property type="entry name" value="Cryptochrome/photolyase, N-terminal domain"/>
    <property type="match status" value="1"/>
</dbReference>
<dbReference type="InterPro" id="IPR036134">
    <property type="entry name" value="Crypto/Photolyase_FAD-like_sf"/>
</dbReference>
<feature type="region of interest" description="Disordered" evidence="8">
    <location>
        <begin position="484"/>
        <end position="505"/>
    </location>
</feature>
<dbReference type="RefSeq" id="WP_061898175.1">
    <property type="nucleotide sequence ID" value="NZ_LOBR01000112.1"/>
</dbReference>
<dbReference type="InterPro" id="IPR006050">
    <property type="entry name" value="DNA_photolyase_N"/>
</dbReference>
<evidence type="ECO:0000256" key="8">
    <source>
        <dbReference type="SAM" id="MobiDB-lite"/>
    </source>
</evidence>
<dbReference type="Gene3D" id="3.40.50.620">
    <property type="entry name" value="HUPs"/>
    <property type="match status" value="1"/>
</dbReference>
<dbReference type="InterPro" id="IPR002081">
    <property type="entry name" value="Cryptochrome/DNA_photolyase_1"/>
</dbReference>
<evidence type="ECO:0000256" key="1">
    <source>
        <dbReference type="ARBA" id="ARBA00001932"/>
    </source>
</evidence>
<proteinExistence type="inferred from homology"/>
<dbReference type="PANTHER" id="PTHR11455:SF9">
    <property type="entry name" value="CRYPTOCHROME CIRCADIAN CLOCK 5 ISOFORM X1"/>
    <property type="match status" value="1"/>
</dbReference>
<keyword evidence="3 6" id="KW-0285">Flavoprotein</keyword>
<dbReference type="GO" id="GO:0009416">
    <property type="term" value="P:response to light stimulus"/>
    <property type="evidence" value="ECO:0007669"/>
    <property type="project" value="TreeGrafter"/>
</dbReference>
<organism evidence="10 11">
    <name type="scientific">Vibrio cidicii</name>
    <dbReference type="NCBI Taxonomy" id="1763883"/>
    <lineage>
        <taxon>Bacteria</taxon>
        <taxon>Pseudomonadati</taxon>
        <taxon>Pseudomonadota</taxon>
        <taxon>Gammaproteobacteria</taxon>
        <taxon>Vibrionales</taxon>
        <taxon>Vibrionaceae</taxon>
        <taxon>Vibrio</taxon>
    </lineage>
</organism>
<evidence type="ECO:0000256" key="2">
    <source>
        <dbReference type="ARBA" id="ARBA00005862"/>
    </source>
</evidence>
<dbReference type="PROSITE" id="PS00394">
    <property type="entry name" value="DNA_PHOTOLYASES_1_1"/>
    <property type="match status" value="1"/>
</dbReference>
<accession>A0A151KT82</accession>
<reference evidence="11" key="1">
    <citation type="submission" date="2015-12" db="EMBL/GenBank/DDBJ databases">
        <authorList>
            <person name="Shamseldin A."/>
            <person name="Moawad H."/>
            <person name="Abd El-Rahim W.M."/>
            <person name="Sadowsky M.J."/>
        </authorList>
    </citation>
    <scope>NUCLEOTIDE SEQUENCE [LARGE SCALE GENOMIC DNA]</scope>
    <source>
        <strain evidence="11">2538-88</strain>
    </source>
</reference>
<comment type="similarity">
    <text evidence="7">Belongs to the DNA photolyase family.</text>
</comment>
<comment type="similarity">
    <text evidence="2">Belongs to the DNA photolyase class-1 family.</text>
</comment>